<evidence type="ECO:0008006" key="3">
    <source>
        <dbReference type="Google" id="ProtNLM"/>
    </source>
</evidence>
<dbReference type="InterPro" id="IPR008000">
    <property type="entry name" value="Rham/fucose_mutarotase"/>
</dbReference>
<keyword evidence="2" id="KW-1185">Reference proteome</keyword>
<name>A0ABM6M1S8_9GAMM</name>
<dbReference type="PANTHER" id="PTHR34389:SF2">
    <property type="entry name" value="L-RHAMNOSE MUTAROTASE"/>
    <property type="match status" value="1"/>
</dbReference>
<dbReference type="SUPFAM" id="SSF54909">
    <property type="entry name" value="Dimeric alpha+beta barrel"/>
    <property type="match status" value="1"/>
</dbReference>
<dbReference type="Gene3D" id="3.30.70.100">
    <property type="match status" value="1"/>
</dbReference>
<proteinExistence type="predicted"/>
<evidence type="ECO:0000313" key="2">
    <source>
        <dbReference type="Proteomes" id="UP000249910"/>
    </source>
</evidence>
<protein>
    <recommendedName>
        <fullName evidence="3">L-rhamnose mutarotase</fullName>
    </recommendedName>
</protein>
<organism evidence="1 2">
    <name type="scientific">Francisella halioticida</name>
    <dbReference type="NCBI Taxonomy" id="549298"/>
    <lineage>
        <taxon>Bacteria</taxon>
        <taxon>Pseudomonadati</taxon>
        <taxon>Pseudomonadota</taxon>
        <taxon>Gammaproteobacteria</taxon>
        <taxon>Thiotrichales</taxon>
        <taxon>Francisellaceae</taxon>
        <taxon>Francisella</taxon>
    </lineage>
</organism>
<sequence>MMKRIAEIIRVKKDRLSEYVKLHNNIPDEVLVEIKKANISNYSIFLDKETLFAYFEYTGDDFERDMSRMAKSEIIKIWWRKTDLCQEPFLDRDQGDWWKKLEQVFLWSK</sequence>
<gene>
    <name evidence="1" type="ORF">CDV26_10575</name>
</gene>
<dbReference type="Proteomes" id="UP000249910">
    <property type="component" value="Chromosome"/>
</dbReference>
<accession>A0ABM6M1S8</accession>
<dbReference type="PANTHER" id="PTHR34389">
    <property type="entry name" value="L-RHAMNOSE MUTAROTASE"/>
    <property type="match status" value="1"/>
</dbReference>
<dbReference type="InterPro" id="IPR011008">
    <property type="entry name" value="Dimeric_a/b-barrel"/>
</dbReference>
<reference evidence="1 2" key="1">
    <citation type="submission" date="2017-06" db="EMBL/GenBank/DDBJ databases">
        <title>Complete genome of Francisella halioticida.</title>
        <authorList>
            <person name="Sjodin A."/>
        </authorList>
    </citation>
    <scope>NUCLEOTIDE SEQUENCE [LARGE SCALE GENOMIC DNA]</scope>
    <source>
        <strain evidence="1 2">DSM 23729</strain>
    </source>
</reference>
<evidence type="ECO:0000313" key="1">
    <source>
        <dbReference type="EMBL" id="ASG68767.1"/>
    </source>
</evidence>
<dbReference type="EMBL" id="CP022132">
    <property type="protein sequence ID" value="ASG68767.1"/>
    <property type="molecule type" value="Genomic_DNA"/>
</dbReference>
<dbReference type="Pfam" id="PF05336">
    <property type="entry name" value="rhaM"/>
    <property type="match status" value="1"/>
</dbReference>